<dbReference type="Gene3D" id="1.10.287.130">
    <property type="match status" value="1"/>
</dbReference>
<evidence type="ECO:0000259" key="9">
    <source>
        <dbReference type="PROSITE" id="PS50885"/>
    </source>
</evidence>
<feature type="domain" description="Histidine kinase" evidence="8">
    <location>
        <begin position="369"/>
        <end position="600"/>
    </location>
</feature>
<keyword evidence="4" id="KW-0597">Phosphoprotein</keyword>
<feature type="transmembrane region" description="Helical" evidence="7">
    <location>
        <begin position="268"/>
        <end position="290"/>
    </location>
</feature>
<dbReference type="GO" id="GO:0000155">
    <property type="term" value="F:phosphorelay sensor kinase activity"/>
    <property type="evidence" value="ECO:0007669"/>
    <property type="project" value="InterPro"/>
</dbReference>
<dbReference type="SUPFAM" id="SSF55874">
    <property type="entry name" value="ATPase domain of HSP90 chaperone/DNA topoisomerase II/histidine kinase"/>
    <property type="match status" value="1"/>
</dbReference>
<proteinExistence type="predicted"/>
<organism evidence="10 11">
    <name type="scientific">Pseudoalteromonas luteoviolacea S4054</name>
    <dbReference type="NCBI Taxonomy" id="1129367"/>
    <lineage>
        <taxon>Bacteria</taxon>
        <taxon>Pseudomonadati</taxon>
        <taxon>Pseudomonadota</taxon>
        <taxon>Gammaproteobacteria</taxon>
        <taxon>Alteromonadales</taxon>
        <taxon>Pseudoalteromonadaceae</taxon>
        <taxon>Pseudoalteromonas</taxon>
    </lineage>
</organism>
<dbReference type="Pfam" id="PF02518">
    <property type="entry name" value="HATPase_c"/>
    <property type="match status" value="1"/>
</dbReference>
<dbReference type="Proteomes" id="UP000033434">
    <property type="component" value="Unassembled WGS sequence"/>
</dbReference>
<dbReference type="CDD" id="cd06225">
    <property type="entry name" value="HAMP"/>
    <property type="match status" value="1"/>
</dbReference>
<evidence type="ECO:0000259" key="8">
    <source>
        <dbReference type="PROSITE" id="PS50109"/>
    </source>
</evidence>
<dbReference type="InterPro" id="IPR003661">
    <property type="entry name" value="HisK_dim/P_dom"/>
</dbReference>
<dbReference type="SMART" id="SM00387">
    <property type="entry name" value="HATPase_c"/>
    <property type="match status" value="1"/>
</dbReference>
<sequence length="606" mass="69313">MGKFVQLKQSLLLFKTAAVGSAIVIMIASWFLYVQLQQTRALNDHLFQLQAQIQRLLDQEERFLIERQRDSLASIENDRFSYRESYSLLLNMLVAQQRNLEQLFKLDEEVKRFTLKYEQLASMQALLGYDKEEGVYGNFRRQAHALQDIAKQTSHPQLEILLLELRRREKDFLLRLEPSYLLMHQDLLVRTEQIITTQFPDKAQDLMSTLNQYQQGFKTYISVLQKQGLDHSQGVRAELHQLKLSIRGHFEVVSKQLFNEDLTEKQNLILTCLVIIVSISCFSLLLLFVLNTRISEHIISISRVLKNVAQHEDFSIRVNIEGEDEIAQIAHHLDSLLAFIETLLERLTAAQQRLIEEAKMASLGNMVSGFAHELNTPLGVAITSQSHLKEQVEVLKKDLESGQLQKQTLTNLISEAESALSLLENNLLRTASLIDDFKKVSVQQEYDEVQEFNLKALVNGVLDCYQHELSKPDYHVEVEIPELLMLKSYPNVFVQLMTYSVGNCIQHAKREGRVLNIVISALIVNNYIHLYVKDDGKGIDKELLPIIFEPFITTQRNKGGIGLGLSIIYNLVTQKLNGEVKIQSPAHGGACLHIILANTPFQLEEN</sequence>
<dbReference type="InterPro" id="IPR004358">
    <property type="entry name" value="Sig_transdc_His_kin-like_C"/>
</dbReference>
<comment type="caution">
    <text evidence="10">The sequence shown here is derived from an EMBL/GenBank/DDBJ whole genome shotgun (WGS) entry which is preliminary data.</text>
</comment>
<reference evidence="10 11" key="1">
    <citation type="journal article" date="2015" name="BMC Genomics">
        <title>Genome mining reveals unlocked bioactive potential of marine Gram-negative bacteria.</title>
        <authorList>
            <person name="Machado H."/>
            <person name="Sonnenschein E.C."/>
            <person name="Melchiorsen J."/>
            <person name="Gram L."/>
        </authorList>
    </citation>
    <scope>NUCLEOTIDE SEQUENCE [LARGE SCALE GENOMIC DNA]</scope>
    <source>
        <strain evidence="10 11">S4054</strain>
    </source>
</reference>
<dbReference type="Gene3D" id="6.10.340.10">
    <property type="match status" value="1"/>
</dbReference>
<dbReference type="PROSITE" id="PS50885">
    <property type="entry name" value="HAMP"/>
    <property type="match status" value="1"/>
</dbReference>
<gene>
    <name evidence="10" type="ORF">N479_05270</name>
</gene>
<evidence type="ECO:0000313" key="10">
    <source>
        <dbReference type="EMBL" id="KKE85415.1"/>
    </source>
</evidence>
<dbReference type="SUPFAM" id="SSF47384">
    <property type="entry name" value="Homodimeric domain of signal transducing histidine kinase"/>
    <property type="match status" value="1"/>
</dbReference>
<protein>
    <recommendedName>
        <fullName evidence="3">histidine kinase</fullName>
        <ecNumber evidence="3">2.7.13.3</ecNumber>
    </recommendedName>
</protein>
<dbReference type="PRINTS" id="PR00344">
    <property type="entry name" value="BCTRLSENSOR"/>
</dbReference>
<dbReference type="InterPro" id="IPR005467">
    <property type="entry name" value="His_kinase_dom"/>
</dbReference>
<evidence type="ECO:0000256" key="2">
    <source>
        <dbReference type="ARBA" id="ARBA00004370"/>
    </source>
</evidence>
<evidence type="ECO:0000256" key="4">
    <source>
        <dbReference type="ARBA" id="ARBA00022553"/>
    </source>
</evidence>
<evidence type="ECO:0000256" key="6">
    <source>
        <dbReference type="ARBA" id="ARBA00022777"/>
    </source>
</evidence>
<dbReference type="InterPro" id="IPR036890">
    <property type="entry name" value="HATPase_C_sf"/>
</dbReference>
<feature type="transmembrane region" description="Helical" evidence="7">
    <location>
        <begin position="12"/>
        <end position="33"/>
    </location>
</feature>
<dbReference type="EC" id="2.7.13.3" evidence="3"/>
<dbReference type="PANTHER" id="PTHR43065:SF47">
    <property type="match status" value="1"/>
</dbReference>
<evidence type="ECO:0000313" key="11">
    <source>
        <dbReference type="Proteomes" id="UP000033434"/>
    </source>
</evidence>
<keyword evidence="6" id="KW-0418">Kinase</keyword>
<dbReference type="GO" id="GO:0016020">
    <property type="term" value="C:membrane"/>
    <property type="evidence" value="ECO:0007669"/>
    <property type="project" value="UniProtKB-SubCell"/>
</dbReference>
<name>A0A0F6AGS4_9GAMM</name>
<keyword evidence="7" id="KW-0812">Transmembrane</keyword>
<evidence type="ECO:0000256" key="7">
    <source>
        <dbReference type="SAM" id="Phobius"/>
    </source>
</evidence>
<keyword evidence="7" id="KW-0472">Membrane</keyword>
<evidence type="ECO:0000256" key="1">
    <source>
        <dbReference type="ARBA" id="ARBA00000085"/>
    </source>
</evidence>
<dbReference type="CDD" id="cd00082">
    <property type="entry name" value="HisKA"/>
    <property type="match status" value="1"/>
</dbReference>
<dbReference type="PATRIC" id="fig|1129367.4.peg.644"/>
<feature type="domain" description="HAMP" evidence="9">
    <location>
        <begin position="292"/>
        <end position="345"/>
    </location>
</feature>
<evidence type="ECO:0000256" key="5">
    <source>
        <dbReference type="ARBA" id="ARBA00022679"/>
    </source>
</evidence>
<evidence type="ECO:0000256" key="3">
    <source>
        <dbReference type="ARBA" id="ARBA00012438"/>
    </source>
</evidence>
<keyword evidence="5" id="KW-0808">Transferase</keyword>
<dbReference type="InterPro" id="IPR003660">
    <property type="entry name" value="HAMP_dom"/>
</dbReference>
<dbReference type="PROSITE" id="PS50109">
    <property type="entry name" value="HIS_KIN"/>
    <property type="match status" value="1"/>
</dbReference>
<comment type="catalytic activity">
    <reaction evidence="1">
        <text>ATP + protein L-histidine = ADP + protein N-phospho-L-histidine.</text>
        <dbReference type="EC" id="2.7.13.3"/>
    </reaction>
</comment>
<dbReference type="PANTHER" id="PTHR43065">
    <property type="entry name" value="SENSOR HISTIDINE KINASE"/>
    <property type="match status" value="1"/>
</dbReference>
<dbReference type="AlphaFoldDB" id="A0A0F6AGS4"/>
<keyword evidence="7" id="KW-1133">Transmembrane helix</keyword>
<accession>A0A0F6AGS4</accession>
<dbReference type="EMBL" id="AUXW01000057">
    <property type="protein sequence ID" value="KKE85415.1"/>
    <property type="molecule type" value="Genomic_DNA"/>
</dbReference>
<dbReference type="CDD" id="cd00075">
    <property type="entry name" value="HATPase"/>
    <property type="match status" value="1"/>
</dbReference>
<dbReference type="InterPro" id="IPR036097">
    <property type="entry name" value="HisK_dim/P_sf"/>
</dbReference>
<dbReference type="Gene3D" id="3.30.565.10">
    <property type="entry name" value="Histidine kinase-like ATPase, C-terminal domain"/>
    <property type="match status" value="1"/>
</dbReference>
<comment type="subcellular location">
    <subcellularLocation>
        <location evidence="2">Membrane</location>
    </subcellularLocation>
</comment>
<dbReference type="InterPro" id="IPR003594">
    <property type="entry name" value="HATPase_dom"/>
</dbReference>